<evidence type="ECO:0000256" key="1">
    <source>
        <dbReference type="SAM" id="MobiDB-lite"/>
    </source>
</evidence>
<dbReference type="Proteomes" id="UP001500503">
    <property type="component" value="Unassembled WGS sequence"/>
</dbReference>
<keyword evidence="3" id="KW-1185">Reference proteome</keyword>
<reference evidence="3" key="1">
    <citation type="journal article" date="2019" name="Int. J. Syst. Evol. Microbiol.">
        <title>The Global Catalogue of Microorganisms (GCM) 10K type strain sequencing project: providing services to taxonomists for standard genome sequencing and annotation.</title>
        <authorList>
            <consortium name="The Broad Institute Genomics Platform"/>
            <consortium name="The Broad Institute Genome Sequencing Center for Infectious Disease"/>
            <person name="Wu L."/>
            <person name="Ma J."/>
        </authorList>
    </citation>
    <scope>NUCLEOTIDE SEQUENCE [LARGE SCALE GENOMIC DNA]</scope>
    <source>
        <strain evidence="3">JCM 17933</strain>
    </source>
</reference>
<sequence length="89" mass="9712">MTPPAASSPGPNVGDPAELGAGRATYHTAAPALPAALKAATMADATDEQPSRWRCASDYLSRPKTAYEHSREIRDRWGRMTLALRYQKR</sequence>
<evidence type="ECO:0000313" key="2">
    <source>
        <dbReference type="EMBL" id="GAA4517100.1"/>
    </source>
</evidence>
<organism evidence="2 3">
    <name type="scientific">Actinoallomurus oryzae</name>
    <dbReference type="NCBI Taxonomy" id="502180"/>
    <lineage>
        <taxon>Bacteria</taxon>
        <taxon>Bacillati</taxon>
        <taxon>Actinomycetota</taxon>
        <taxon>Actinomycetes</taxon>
        <taxon>Streptosporangiales</taxon>
        <taxon>Thermomonosporaceae</taxon>
        <taxon>Actinoallomurus</taxon>
    </lineage>
</organism>
<dbReference type="EMBL" id="BAABHF010000057">
    <property type="protein sequence ID" value="GAA4517100.1"/>
    <property type="molecule type" value="Genomic_DNA"/>
</dbReference>
<accession>A0ABP8R3F2</accession>
<name>A0ABP8R3F2_9ACTN</name>
<feature type="region of interest" description="Disordered" evidence="1">
    <location>
        <begin position="1"/>
        <end position="25"/>
    </location>
</feature>
<protein>
    <submittedName>
        <fullName evidence="2">Uncharacterized protein</fullName>
    </submittedName>
</protein>
<gene>
    <name evidence="2" type="ORF">GCM10023191_089030</name>
</gene>
<proteinExistence type="predicted"/>
<evidence type="ECO:0000313" key="3">
    <source>
        <dbReference type="Proteomes" id="UP001500503"/>
    </source>
</evidence>
<comment type="caution">
    <text evidence="2">The sequence shown here is derived from an EMBL/GenBank/DDBJ whole genome shotgun (WGS) entry which is preliminary data.</text>
</comment>